<reference evidence="1 2" key="1">
    <citation type="submission" date="2021-03" db="EMBL/GenBank/DDBJ databases">
        <title>Antimicrobial resistance genes in bacteria isolated from Japanese honey, and their potential for conferring macrolide and lincosamide resistance in the American foulbrood pathogen Paenibacillus larvae.</title>
        <authorList>
            <person name="Okamoto M."/>
            <person name="Kumagai M."/>
            <person name="Kanamori H."/>
            <person name="Takamatsu D."/>
        </authorList>
    </citation>
    <scope>NUCLEOTIDE SEQUENCE [LARGE SCALE GENOMIC DNA]</scope>
    <source>
        <strain evidence="1 2">J42TS3</strain>
    </source>
</reference>
<dbReference type="Proteomes" id="UP000679992">
    <property type="component" value="Unassembled WGS sequence"/>
</dbReference>
<dbReference type="SUPFAM" id="SSF49373">
    <property type="entry name" value="Invasin/intimin cell-adhesion fragments"/>
    <property type="match status" value="1"/>
</dbReference>
<proteinExistence type="predicted"/>
<dbReference type="InterPro" id="IPR013783">
    <property type="entry name" value="Ig-like_fold"/>
</dbReference>
<evidence type="ECO:0000313" key="2">
    <source>
        <dbReference type="Proteomes" id="UP000679992"/>
    </source>
</evidence>
<dbReference type="RefSeq" id="WP_213655791.1">
    <property type="nucleotide sequence ID" value="NZ_BOSL01000012.1"/>
</dbReference>
<name>A0ABQ4MEX7_9BACL</name>
<gene>
    <name evidence="1" type="ORF">J42TS3_35500</name>
</gene>
<protein>
    <recommendedName>
        <fullName evidence="3">Bacterial Ig domain-containing protein</fullName>
    </recommendedName>
</protein>
<dbReference type="EMBL" id="BOSL01000012">
    <property type="protein sequence ID" value="GIP54515.1"/>
    <property type="molecule type" value="Genomic_DNA"/>
</dbReference>
<keyword evidence="2" id="KW-1185">Reference proteome</keyword>
<organism evidence="1 2">
    <name type="scientific">Paenibacillus vini</name>
    <dbReference type="NCBI Taxonomy" id="1476024"/>
    <lineage>
        <taxon>Bacteria</taxon>
        <taxon>Bacillati</taxon>
        <taxon>Bacillota</taxon>
        <taxon>Bacilli</taxon>
        <taxon>Bacillales</taxon>
        <taxon>Paenibacillaceae</taxon>
        <taxon>Paenibacillus</taxon>
    </lineage>
</organism>
<sequence>MPNYYAQIDEDGRVFTLSELAGEVKHDHLIPISEEQYQDRRLMHTRYVDGDFQGLFAVIEADKPAIKPDGEDVLTVQVTVTDWQGKVQKAYNEELEVELNGMRQSLKLTKGTADITISSSEPGQFVLKTAGLDRNSELKVVVTDGN</sequence>
<accession>A0ABQ4MEX7</accession>
<dbReference type="Gene3D" id="2.60.40.10">
    <property type="entry name" value="Immunoglobulins"/>
    <property type="match status" value="1"/>
</dbReference>
<comment type="caution">
    <text evidence="1">The sequence shown here is derived from an EMBL/GenBank/DDBJ whole genome shotgun (WGS) entry which is preliminary data.</text>
</comment>
<dbReference type="InterPro" id="IPR008964">
    <property type="entry name" value="Invasin/intimin_cell_adhesion"/>
</dbReference>
<evidence type="ECO:0008006" key="3">
    <source>
        <dbReference type="Google" id="ProtNLM"/>
    </source>
</evidence>
<evidence type="ECO:0000313" key="1">
    <source>
        <dbReference type="EMBL" id="GIP54515.1"/>
    </source>
</evidence>